<evidence type="ECO:0000256" key="4">
    <source>
        <dbReference type="ARBA" id="ARBA00022475"/>
    </source>
</evidence>
<keyword evidence="6 8" id="KW-1133">Transmembrane helix</keyword>
<dbReference type="Pfam" id="PF01032">
    <property type="entry name" value="FecCD"/>
    <property type="match status" value="1"/>
</dbReference>
<dbReference type="FunFam" id="1.10.3470.10:FF:000001">
    <property type="entry name" value="Vitamin B12 ABC transporter permease BtuC"/>
    <property type="match status" value="1"/>
</dbReference>
<evidence type="ECO:0000256" key="6">
    <source>
        <dbReference type="ARBA" id="ARBA00022989"/>
    </source>
</evidence>
<keyword evidence="7 8" id="KW-0472">Membrane</keyword>
<gene>
    <name evidence="9" type="ORF">U732_492</name>
</gene>
<keyword evidence="5 8" id="KW-0812">Transmembrane</keyword>
<dbReference type="EMBL" id="AYSO01000020">
    <property type="protein sequence ID" value="KIE45167.1"/>
    <property type="molecule type" value="Genomic_DNA"/>
</dbReference>
<dbReference type="OrthoDB" id="9792889at2"/>
<feature type="transmembrane region" description="Helical" evidence="8">
    <location>
        <begin position="142"/>
        <end position="161"/>
    </location>
</feature>
<dbReference type="GO" id="GO:0005886">
    <property type="term" value="C:plasma membrane"/>
    <property type="evidence" value="ECO:0007669"/>
    <property type="project" value="UniProtKB-SubCell"/>
</dbReference>
<feature type="transmembrane region" description="Helical" evidence="8">
    <location>
        <begin position="215"/>
        <end position="235"/>
    </location>
</feature>
<proteinExistence type="inferred from homology"/>
<dbReference type="CDD" id="cd06550">
    <property type="entry name" value="TM_ABC_iron-siderophores_like"/>
    <property type="match status" value="1"/>
</dbReference>
<dbReference type="InterPro" id="IPR000522">
    <property type="entry name" value="ABC_transptr_permease_BtuC"/>
</dbReference>
<dbReference type="PANTHER" id="PTHR30472">
    <property type="entry name" value="FERRIC ENTEROBACTIN TRANSPORT SYSTEM PERMEASE PROTEIN"/>
    <property type="match status" value="1"/>
</dbReference>
<evidence type="ECO:0000256" key="5">
    <source>
        <dbReference type="ARBA" id="ARBA00022692"/>
    </source>
</evidence>
<dbReference type="STRING" id="29341.RSJ17_05260"/>
<dbReference type="Gene3D" id="1.10.3470.10">
    <property type="entry name" value="ABC transporter involved in vitamin B12 uptake, BtuC"/>
    <property type="match status" value="1"/>
</dbReference>
<comment type="subcellular location">
    <subcellularLocation>
        <location evidence="1">Cell membrane</location>
        <topology evidence="1">Multi-pass membrane protein</topology>
    </subcellularLocation>
</comment>
<feature type="transmembrane region" description="Helical" evidence="8">
    <location>
        <begin position="113"/>
        <end position="136"/>
    </location>
</feature>
<feature type="transmembrane region" description="Helical" evidence="8">
    <location>
        <begin position="305"/>
        <end position="323"/>
    </location>
</feature>
<keyword evidence="3" id="KW-0813">Transport</keyword>
<evidence type="ECO:0000256" key="3">
    <source>
        <dbReference type="ARBA" id="ARBA00022448"/>
    </source>
</evidence>
<accession>A0A0C1QVZ6</accession>
<dbReference type="SUPFAM" id="SSF81345">
    <property type="entry name" value="ABC transporter involved in vitamin B12 uptake, BtuC"/>
    <property type="match status" value="1"/>
</dbReference>
<dbReference type="Proteomes" id="UP000031366">
    <property type="component" value="Unassembled WGS sequence"/>
</dbReference>
<feature type="transmembrane region" description="Helical" evidence="8">
    <location>
        <begin position="20"/>
        <end position="44"/>
    </location>
</feature>
<feature type="transmembrane region" description="Helical" evidence="8">
    <location>
        <begin position="264"/>
        <end position="293"/>
    </location>
</feature>
<keyword evidence="10" id="KW-1185">Reference proteome</keyword>
<evidence type="ECO:0000313" key="10">
    <source>
        <dbReference type="Proteomes" id="UP000031366"/>
    </source>
</evidence>
<evidence type="ECO:0000256" key="8">
    <source>
        <dbReference type="SAM" id="Phobius"/>
    </source>
</evidence>
<evidence type="ECO:0000256" key="2">
    <source>
        <dbReference type="ARBA" id="ARBA00007935"/>
    </source>
</evidence>
<comment type="caution">
    <text evidence="9">The sequence shown here is derived from an EMBL/GenBank/DDBJ whole genome shotgun (WGS) entry which is preliminary data.</text>
</comment>
<comment type="similarity">
    <text evidence="2">Belongs to the binding-protein-dependent transport system permease family. FecCD subfamily.</text>
</comment>
<dbReference type="AlphaFoldDB" id="A0A0C1QVZ6"/>
<evidence type="ECO:0000256" key="1">
    <source>
        <dbReference type="ARBA" id="ARBA00004651"/>
    </source>
</evidence>
<feature type="transmembrane region" description="Helical" evidence="8">
    <location>
        <begin position="335"/>
        <end position="352"/>
    </location>
</feature>
<evidence type="ECO:0000256" key="7">
    <source>
        <dbReference type="ARBA" id="ARBA00023136"/>
    </source>
</evidence>
<dbReference type="InterPro" id="IPR037294">
    <property type="entry name" value="ABC_BtuC-like"/>
</dbReference>
<dbReference type="GO" id="GO:0033214">
    <property type="term" value="P:siderophore-iron import into cell"/>
    <property type="evidence" value="ECO:0007669"/>
    <property type="project" value="TreeGrafter"/>
</dbReference>
<dbReference type="GO" id="GO:0022857">
    <property type="term" value="F:transmembrane transporter activity"/>
    <property type="evidence" value="ECO:0007669"/>
    <property type="project" value="InterPro"/>
</dbReference>
<dbReference type="PANTHER" id="PTHR30472:SF25">
    <property type="entry name" value="ABC TRANSPORTER PERMEASE PROTEIN MJ0876-RELATED"/>
    <property type="match status" value="1"/>
</dbReference>
<evidence type="ECO:0000313" key="9">
    <source>
        <dbReference type="EMBL" id="KIE45167.1"/>
    </source>
</evidence>
<keyword evidence="4" id="KW-1003">Cell membrane</keyword>
<name>A0A0C1QVZ6_9CLOT</name>
<sequence length="362" mass="38982">MKKNYKDNTQNGLLNGTPVYIGVSIILVIILVFSILITVTMGSVDISVKDVYEIIMYKLFSIGNSELLSSGPVYDIVWFIRLPRIILAVAVGIGLSVSGVIMQAIVKNPLADPYILGISSGASLGATLAIMLGVGIFFGSNYVGICAFIGAFAISILVLTLANVNGRANSTKLLLAGMALSTVCSAFSSFIVYFSNNKDAAQTIAYWLMGSLAGAKWENIIIIFPLVILATLFFITQYRTLNLMLLGDEVSITLGTDLHKYRQLYLIIISIIIGFIVYSSGTIGFVGLIIPHLTRMVFGTDHKRIIILSALIGAIFMVWADVLSRIIIPGNELPIGILISIIGAPVFIYLMVSKSYGFGGNA</sequence>
<organism evidence="9 10">
    <name type="scientific">Clostridium argentinense CDC 2741</name>
    <dbReference type="NCBI Taxonomy" id="1418104"/>
    <lineage>
        <taxon>Bacteria</taxon>
        <taxon>Bacillati</taxon>
        <taxon>Bacillota</taxon>
        <taxon>Clostridia</taxon>
        <taxon>Eubacteriales</taxon>
        <taxon>Clostridiaceae</taxon>
        <taxon>Clostridium</taxon>
    </lineage>
</organism>
<feature type="transmembrane region" description="Helical" evidence="8">
    <location>
        <begin position="85"/>
        <end position="106"/>
    </location>
</feature>
<protein>
    <submittedName>
        <fullName evidence="9">ABC 3 transport family protein</fullName>
    </submittedName>
</protein>
<feature type="transmembrane region" description="Helical" evidence="8">
    <location>
        <begin position="173"/>
        <end position="195"/>
    </location>
</feature>
<reference evidence="9 10" key="1">
    <citation type="journal article" date="2015" name="Infect. Genet. Evol.">
        <title>Genomic sequences of six botulinum neurotoxin-producing strains representing three clostridial species illustrate the mobility and diversity of botulinum neurotoxin genes.</title>
        <authorList>
            <person name="Smith T.J."/>
            <person name="Hill K.K."/>
            <person name="Xie G."/>
            <person name="Foley B.T."/>
            <person name="Williamson C.H."/>
            <person name="Foster J.T."/>
            <person name="Johnson S.L."/>
            <person name="Chertkov O."/>
            <person name="Teshima H."/>
            <person name="Gibbons H.S."/>
            <person name="Johnsky L.A."/>
            <person name="Karavis M.A."/>
            <person name="Smith L.A."/>
        </authorList>
    </citation>
    <scope>NUCLEOTIDE SEQUENCE [LARGE SCALE GENOMIC DNA]</scope>
    <source>
        <strain evidence="9 10">CDC 2741</strain>
    </source>
</reference>
<dbReference type="RefSeq" id="WP_052268283.1">
    <property type="nucleotide sequence ID" value="NZ_AYSO01000020.1"/>
</dbReference>